<reference evidence="3" key="1">
    <citation type="submission" date="2020-05" db="EMBL/GenBank/DDBJ databases">
        <title>Mycena genomes resolve the evolution of fungal bioluminescence.</title>
        <authorList>
            <person name="Tsai I.J."/>
        </authorList>
    </citation>
    <scope>NUCLEOTIDE SEQUENCE</scope>
    <source>
        <strain evidence="3">160909Yilan</strain>
    </source>
</reference>
<sequence>MRLLGHFAGIPLLALAPILLLFAQVSALIVPRSDINASLVPATCTSTCQPALSFQSNCGSDVKCRCTNANANSFAQCIDCVVGTNPDSLAQNAGQSVLSGERPHPFASFFLAPSTAAHNNITEFASDCAQNGLPVSSLTLSFATPTASSTVVRTSASLIYLPPWAFAAFAAGLQSALVMIPWGWLLRRGP</sequence>
<keyword evidence="4" id="KW-1185">Reference proteome</keyword>
<gene>
    <name evidence="3" type="ORF">MSAN_01965100</name>
</gene>
<feature type="transmembrane region" description="Helical" evidence="1">
    <location>
        <begin position="164"/>
        <end position="186"/>
    </location>
</feature>
<dbReference type="OrthoDB" id="2564568at2759"/>
<name>A0A8H7CN34_9AGAR</name>
<dbReference type="Proteomes" id="UP000623467">
    <property type="component" value="Unassembled WGS sequence"/>
</dbReference>
<keyword evidence="1" id="KW-0812">Transmembrane</keyword>
<evidence type="ECO:0000313" key="4">
    <source>
        <dbReference type="Proteomes" id="UP000623467"/>
    </source>
</evidence>
<evidence type="ECO:0000256" key="1">
    <source>
        <dbReference type="SAM" id="Phobius"/>
    </source>
</evidence>
<keyword evidence="2" id="KW-0732">Signal</keyword>
<comment type="caution">
    <text evidence="3">The sequence shown here is derived from an EMBL/GenBank/DDBJ whole genome shotgun (WGS) entry which is preliminary data.</text>
</comment>
<dbReference type="EMBL" id="JACAZH010000022">
    <property type="protein sequence ID" value="KAF7343839.1"/>
    <property type="molecule type" value="Genomic_DNA"/>
</dbReference>
<feature type="signal peptide" evidence="2">
    <location>
        <begin position="1"/>
        <end position="27"/>
    </location>
</feature>
<evidence type="ECO:0000256" key="2">
    <source>
        <dbReference type="SAM" id="SignalP"/>
    </source>
</evidence>
<organism evidence="3 4">
    <name type="scientific">Mycena sanguinolenta</name>
    <dbReference type="NCBI Taxonomy" id="230812"/>
    <lineage>
        <taxon>Eukaryota</taxon>
        <taxon>Fungi</taxon>
        <taxon>Dikarya</taxon>
        <taxon>Basidiomycota</taxon>
        <taxon>Agaricomycotina</taxon>
        <taxon>Agaricomycetes</taxon>
        <taxon>Agaricomycetidae</taxon>
        <taxon>Agaricales</taxon>
        <taxon>Marasmiineae</taxon>
        <taxon>Mycenaceae</taxon>
        <taxon>Mycena</taxon>
    </lineage>
</organism>
<accession>A0A8H7CN34</accession>
<keyword evidence="1" id="KW-0472">Membrane</keyword>
<dbReference type="AlphaFoldDB" id="A0A8H7CN34"/>
<evidence type="ECO:0008006" key="5">
    <source>
        <dbReference type="Google" id="ProtNLM"/>
    </source>
</evidence>
<proteinExistence type="predicted"/>
<feature type="chain" id="PRO_5034654377" description="Extracellular membrane protein CFEM domain-containing protein" evidence="2">
    <location>
        <begin position="28"/>
        <end position="190"/>
    </location>
</feature>
<protein>
    <recommendedName>
        <fullName evidence="5">Extracellular membrane protein CFEM domain-containing protein</fullName>
    </recommendedName>
</protein>
<keyword evidence="1" id="KW-1133">Transmembrane helix</keyword>
<evidence type="ECO:0000313" key="3">
    <source>
        <dbReference type="EMBL" id="KAF7343839.1"/>
    </source>
</evidence>